<dbReference type="InterPro" id="IPR036291">
    <property type="entry name" value="NAD(P)-bd_dom_sf"/>
</dbReference>
<sequence>MQGASKIIGVDINENKAAKGKVFRMTDFINPKDHPNKSVSDLVKDITYGFSVDYSFECTGVPSLSNEAIEASKIVPGEVVIMVDFNEFRFKSERFGLVFNVQGANVFNAFIANAGLEEVPLGGSSFTWCHKSATKMSKLDRESQHGYRPTPFGCFNHWLELDGFNKFVTDMWNLAPIDESNAMRNVMIKLKFLKRKIREWLNDNRNKSKSVSDQFKEELQKLDVDIDKRIRYTNIVNKRLEVLNSIQHLDKIKAMDVAQKVKIKWAIEGDENTRFDKPTDNRVHIDMNFPKSITIDQQMDLECAVSKEELKRAMWECGTDKSPRPDGFSFSPYRQFWSSIENDVFAVVSHFFTFGDIPNGCNSCFIAFIPKVPDANLVKDFRPISLIGSMYKIIAKILANRLVGVLGDIVNESLHLSFQRVVDVGMFKGINLSLLVNLSHMFYADDAVFVGQWCDGNINTLVHVLECFFQASGLPINMCKSTKVGGNMSLVQAWTEVVDKDRCLYFICPFLESP</sequence>
<evidence type="ECO:0000256" key="3">
    <source>
        <dbReference type="ARBA" id="ARBA00022723"/>
    </source>
</evidence>
<proteinExistence type="predicted"/>
<comment type="subunit">
    <text evidence="2">Homodimer.</text>
</comment>
<gene>
    <name evidence="6" type="ORF">Tci_594576</name>
</gene>
<keyword evidence="4" id="KW-0862">Zinc</keyword>
<dbReference type="Pfam" id="PF00107">
    <property type="entry name" value="ADH_zinc_N"/>
    <property type="match status" value="1"/>
</dbReference>
<dbReference type="Gene3D" id="3.40.50.720">
    <property type="entry name" value="NAD(P)-binding Rossmann-like Domain"/>
    <property type="match status" value="1"/>
</dbReference>
<dbReference type="GO" id="GO:0051903">
    <property type="term" value="F:S-(hydroxymethyl)glutathione dehydrogenase [NAD(P)+] activity"/>
    <property type="evidence" value="ECO:0007669"/>
    <property type="project" value="TreeGrafter"/>
</dbReference>
<protein>
    <submittedName>
        <fullName evidence="6">RNA-directed DNA polymerase, eukaryota</fullName>
    </submittedName>
</protein>
<accession>A0A699JA16</accession>
<dbReference type="PANTHER" id="PTHR43880">
    <property type="entry name" value="ALCOHOL DEHYDROGENASE"/>
    <property type="match status" value="1"/>
</dbReference>
<dbReference type="AlphaFoldDB" id="A0A699JA16"/>
<comment type="cofactor">
    <cofactor evidence="1">
        <name>Zn(2+)</name>
        <dbReference type="ChEBI" id="CHEBI:29105"/>
    </cofactor>
</comment>
<evidence type="ECO:0000313" key="6">
    <source>
        <dbReference type="EMBL" id="GFA22604.1"/>
    </source>
</evidence>
<evidence type="ECO:0000256" key="4">
    <source>
        <dbReference type="ARBA" id="ARBA00022833"/>
    </source>
</evidence>
<keyword evidence="6" id="KW-0695">RNA-directed DNA polymerase</keyword>
<keyword evidence="6" id="KW-0808">Transferase</keyword>
<dbReference type="GO" id="GO:0003964">
    <property type="term" value="F:RNA-directed DNA polymerase activity"/>
    <property type="evidence" value="ECO:0007669"/>
    <property type="project" value="UniProtKB-KW"/>
</dbReference>
<dbReference type="GO" id="GO:0046294">
    <property type="term" value="P:formaldehyde catabolic process"/>
    <property type="evidence" value="ECO:0007669"/>
    <property type="project" value="TreeGrafter"/>
</dbReference>
<keyword evidence="3" id="KW-0479">Metal-binding</keyword>
<dbReference type="PANTHER" id="PTHR43880:SF38">
    <property type="entry name" value="ALCOHOL DEHYDROGENASE-RELATED"/>
    <property type="match status" value="1"/>
</dbReference>
<comment type="caution">
    <text evidence="6">The sequence shown here is derived from an EMBL/GenBank/DDBJ whole genome shotgun (WGS) entry which is preliminary data.</text>
</comment>
<evidence type="ECO:0000259" key="5">
    <source>
        <dbReference type="Pfam" id="PF00107"/>
    </source>
</evidence>
<dbReference type="SUPFAM" id="SSF51735">
    <property type="entry name" value="NAD(P)-binding Rossmann-fold domains"/>
    <property type="match status" value="1"/>
</dbReference>
<dbReference type="GO" id="GO:0005829">
    <property type="term" value="C:cytosol"/>
    <property type="evidence" value="ECO:0007669"/>
    <property type="project" value="TreeGrafter"/>
</dbReference>
<keyword evidence="6" id="KW-0548">Nucleotidyltransferase</keyword>
<dbReference type="InterPro" id="IPR013149">
    <property type="entry name" value="ADH-like_C"/>
</dbReference>
<evidence type="ECO:0000256" key="2">
    <source>
        <dbReference type="ARBA" id="ARBA00011738"/>
    </source>
</evidence>
<reference evidence="6" key="1">
    <citation type="journal article" date="2019" name="Sci. Rep.">
        <title>Draft genome of Tanacetum cinerariifolium, the natural source of mosquito coil.</title>
        <authorList>
            <person name="Yamashiro T."/>
            <person name="Shiraishi A."/>
            <person name="Satake H."/>
            <person name="Nakayama K."/>
        </authorList>
    </citation>
    <scope>NUCLEOTIDE SEQUENCE</scope>
</reference>
<dbReference type="EMBL" id="BKCJ010388636">
    <property type="protein sequence ID" value="GFA22604.1"/>
    <property type="molecule type" value="Genomic_DNA"/>
</dbReference>
<evidence type="ECO:0000256" key="1">
    <source>
        <dbReference type="ARBA" id="ARBA00001947"/>
    </source>
</evidence>
<dbReference type="GO" id="GO:0008270">
    <property type="term" value="F:zinc ion binding"/>
    <property type="evidence" value="ECO:0007669"/>
    <property type="project" value="TreeGrafter"/>
</dbReference>
<organism evidence="6">
    <name type="scientific">Tanacetum cinerariifolium</name>
    <name type="common">Dalmatian daisy</name>
    <name type="synonym">Chrysanthemum cinerariifolium</name>
    <dbReference type="NCBI Taxonomy" id="118510"/>
    <lineage>
        <taxon>Eukaryota</taxon>
        <taxon>Viridiplantae</taxon>
        <taxon>Streptophyta</taxon>
        <taxon>Embryophyta</taxon>
        <taxon>Tracheophyta</taxon>
        <taxon>Spermatophyta</taxon>
        <taxon>Magnoliopsida</taxon>
        <taxon>eudicotyledons</taxon>
        <taxon>Gunneridae</taxon>
        <taxon>Pentapetalae</taxon>
        <taxon>asterids</taxon>
        <taxon>campanulids</taxon>
        <taxon>Asterales</taxon>
        <taxon>Asteraceae</taxon>
        <taxon>Asteroideae</taxon>
        <taxon>Anthemideae</taxon>
        <taxon>Anthemidinae</taxon>
        <taxon>Tanacetum</taxon>
    </lineage>
</organism>
<name>A0A699JA16_TANCI</name>
<feature type="domain" description="Alcohol dehydrogenase-like C-terminal" evidence="5">
    <location>
        <begin position="2"/>
        <end position="81"/>
    </location>
</feature>